<dbReference type="Pfam" id="PF03142">
    <property type="entry name" value="Chitin_synth_2"/>
    <property type="match status" value="1"/>
</dbReference>
<keyword evidence="7 12" id="KW-1133">Transmembrane helix</keyword>
<feature type="region of interest" description="Disordered" evidence="11">
    <location>
        <begin position="402"/>
        <end position="436"/>
    </location>
</feature>
<evidence type="ECO:0000259" key="13">
    <source>
        <dbReference type="Pfam" id="PF22997"/>
    </source>
</evidence>
<organism evidence="14 15">
    <name type="scientific">Coprinellus micaceus</name>
    <name type="common">Glistening ink-cap mushroom</name>
    <name type="synonym">Coprinus micaceus</name>
    <dbReference type="NCBI Taxonomy" id="71717"/>
    <lineage>
        <taxon>Eukaryota</taxon>
        <taxon>Fungi</taxon>
        <taxon>Dikarya</taxon>
        <taxon>Basidiomycota</taxon>
        <taxon>Agaricomycotina</taxon>
        <taxon>Agaricomycetes</taxon>
        <taxon>Agaricomycetidae</taxon>
        <taxon>Agaricales</taxon>
        <taxon>Agaricineae</taxon>
        <taxon>Psathyrellaceae</taxon>
        <taxon>Coprinellus</taxon>
    </lineage>
</organism>
<dbReference type="GO" id="GO:0004100">
    <property type="term" value="F:chitin synthase activity"/>
    <property type="evidence" value="ECO:0007669"/>
    <property type="project" value="UniProtKB-EC"/>
</dbReference>
<keyword evidence="8 12" id="KW-0472">Membrane</keyword>
<evidence type="ECO:0000256" key="3">
    <source>
        <dbReference type="ARBA" id="ARBA00022475"/>
    </source>
</evidence>
<dbReference type="PANTHER" id="PTHR22914:SF41">
    <property type="entry name" value="CHITIN SYNTHASE 7"/>
    <property type="match status" value="1"/>
</dbReference>
<dbReference type="InterPro" id="IPR029044">
    <property type="entry name" value="Nucleotide-diphossugar_trans"/>
</dbReference>
<keyword evidence="6 12" id="KW-0812">Transmembrane</keyword>
<feature type="compositionally biased region" description="Low complexity" evidence="11">
    <location>
        <begin position="1105"/>
        <end position="1116"/>
    </location>
</feature>
<feature type="transmembrane region" description="Helical" evidence="12">
    <location>
        <begin position="341"/>
        <end position="368"/>
    </location>
</feature>
<evidence type="ECO:0000256" key="9">
    <source>
        <dbReference type="ARBA" id="ARBA00023180"/>
    </source>
</evidence>
<evidence type="ECO:0000256" key="12">
    <source>
        <dbReference type="SAM" id="Phobius"/>
    </source>
</evidence>
<feature type="region of interest" description="Disordered" evidence="11">
    <location>
        <begin position="958"/>
        <end position="1023"/>
    </location>
</feature>
<evidence type="ECO:0000256" key="7">
    <source>
        <dbReference type="ARBA" id="ARBA00022989"/>
    </source>
</evidence>
<keyword evidence="5" id="KW-0808">Transferase</keyword>
<dbReference type="InterPro" id="IPR004835">
    <property type="entry name" value="Chitin_synth"/>
</dbReference>
<protein>
    <recommendedName>
        <fullName evidence="2">chitin synthase</fullName>
        <ecNumber evidence="2">2.4.1.16</ecNumber>
    </recommendedName>
</protein>
<proteinExistence type="predicted"/>
<dbReference type="PANTHER" id="PTHR22914">
    <property type="entry name" value="CHITIN SYNTHASE"/>
    <property type="match status" value="1"/>
</dbReference>
<keyword evidence="4" id="KW-0328">Glycosyltransferase</keyword>
<dbReference type="EC" id="2.4.1.16" evidence="2"/>
<evidence type="ECO:0000256" key="8">
    <source>
        <dbReference type="ARBA" id="ARBA00023136"/>
    </source>
</evidence>
<evidence type="ECO:0000313" key="15">
    <source>
        <dbReference type="Proteomes" id="UP000298030"/>
    </source>
</evidence>
<evidence type="ECO:0000256" key="6">
    <source>
        <dbReference type="ARBA" id="ARBA00022692"/>
    </source>
</evidence>
<dbReference type="Pfam" id="PF22997">
    <property type="entry name" value="CHS4"/>
    <property type="match status" value="1"/>
</dbReference>
<dbReference type="AlphaFoldDB" id="A0A4Y7TVK6"/>
<feature type="compositionally biased region" description="Polar residues" evidence="11">
    <location>
        <begin position="984"/>
        <end position="999"/>
    </location>
</feature>
<comment type="catalytic activity">
    <reaction evidence="10">
        <text>[(1-&gt;4)-N-acetyl-beta-D-glucosaminyl](n) + UDP-N-acetyl-alpha-D-glucosamine = [(1-&gt;4)-N-acetyl-beta-D-glucosaminyl](n+1) + UDP + H(+)</text>
        <dbReference type="Rhea" id="RHEA:16637"/>
        <dbReference type="Rhea" id="RHEA-COMP:9593"/>
        <dbReference type="Rhea" id="RHEA-COMP:9595"/>
        <dbReference type="ChEBI" id="CHEBI:15378"/>
        <dbReference type="ChEBI" id="CHEBI:17029"/>
        <dbReference type="ChEBI" id="CHEBI:57705"/>
        <dbReference type="ChEBI" id="CHEBI:58223"/>
        <dbReference type="EC" id="2.4.1.16"/>
    </reaction>
</comment>
<evidence type="ECO:0000256" key="5">
    <source>
        <dbReference type="ARBA" id="ARBA00022679"/>
    </source>
</evidence>
<comment type="subcellular location">
    <subcellularLocation>
        <location evidence="1">Cell membrane</location>
        <topology evidence="1">Multi-pass membrane protein</topology>
    </subcellularLocation>
</comment>
<comment type="caution">
    <text evidence="14">The sequence shown here is derived from an EMBL/GenBank/DDBJ whole genome shotgun (WGS) entry which is preliminary data.</text>
</comment>
<evidence type="ECO:0000256" key="2">
    <source>
        <dbReference type="ARBA" id="ARBA00012543"/>
    </source>
</evidence>
<dbReference type="OrthoDB" id="370884at2759"/>
<keyword evidence="15" id="KW-1185">Reference proteome</keyword>
<feature type="transmembrane region" description="Helical" evidence="12">
    <location>
        <begin position="111"/>
        <end position="131"/>
    </location>
</feature>
<evidence type="ECO:0000256" key="10">
    <source>
        <dbReference type="ARBA" id="ARBA00048014"/>
    </source>
</evidence>
<feature type="domain" description="Chitin synthase 4-like" evidence="13">
    <location>
        <begin position="247"/>
        <end position="328"/>
    </location>
</feature>
<reference evidence="14 15" key="1">
    <citation type="journal article" date="2019" name="Nat. Ecol. Evol.">
        <title>Megaphylogeny resolves global patterns of mushroom evolution.</title>
        <authorList>
            <person name="Varga T."/>
            <person name="Krizsan K."/>
            <person name="Foldi C."/>
            <person name="Dima B."/>
            <person name="Sanchez-Garcia M."/>
            <person name="Sanchez-Ramirez S."/>
            <person name="Szollosi G.J."/>
            <person name="Szarkandi J.G."/>
            <person name="Papp V."/>
            <person name="Albert L."/>
            <person name="Andreopoulos W."/>
            <person name="Angelini C."/>
            <person name="Antonin V."/>
            <person name="Barry K.W."/>
            <person name="Bougher N.L."/>
            <person name="Buchanan P."/>
            <person name="Buyck B."/>
            <person name="Bense V."/>
            <person name="Catcheside P."/>
            <person name="Chovatia M."/>
            <person name="Cooper J."/>
            <person name="Damon W."/>
            <person name="Desjardin D."/>
            <person name="Finy P."/>
            <person name="Geml J."/>
            <person name="Haridas S."/>
            <person name="Hughes K."/>
            <person name="Justo A."/>
            <person name="Karasinski D."/>
            <person name="Kautmanova I."/>
            <person name="Kiss B."/>
            <person name="Kocsube S."/>
            <person name="Kotiranta H."/>
            <person name="LaButti K.M."/>
            <person name="Lechner B.E."/>
            <person name="Liimatainen K."/>
            <person name="Lipzen A."/>
            <person name="Lukacs Z."/>
            <person name="Mihaltcheva S."/>
            <person name="Morgado L.N."/>
            <person name="Niskanen T."/>
            <person name="Noordeloos M.E."/>
            <person name="Ohm R.A."/>
            <person name="Ortiz-Santana B."/>
            <person name="Ovrebo C."/>
            <person name="Racz N."/>
            <person name="Riley R."/>
            <person name="Savchenko A."/>
            <person name="Shiryaev A."/>
            <person name="Soop K."/>
            <person name="Spirin V."/>
            <person name="Szebenyi C."/>
            <person name="Tomsovsky M."/>
            <person name="Tulloss R.E."/>
            <person name="Uehling J."/>
            <person name="Grigoriev I.V."/>
            <person name="Vagvolgyi C."/>
            <person name="Papp T."/>
            <person name="Martin F.M."/>
            <person name="Miettinen O."/>
            <person name="Hibbett D.S."/>
            <person name="Nagy L.G."/>
        </authorList>
    </citation>
    <scope>NUCLEOTIDE SEQUENCE [LARGE SCALE GENOMIC DNA]</scope>
    <source>
        <strain evidence="14 15">FP101781</strain>
    </source>
</reference>
<dbReference type="GO" id="GO:0006031">
    <property type="term" value="P:chitin biosynthetic process"/>
    <property type="evidence" value="ECO:0007669"/>
    <property type="project" value="TreeGrafter"/>
</dbReference>
<evidence type="ECO:0000256" key="11">
    <source>
        <dbReference type="SAM" id="MobiDB-lite"/>
    </source>
</evidence>
<dbReference type="CDD" id="cd04190">
    <property type="entry name" value="Chitin_synth_C"/>
    <property type="match status" value="1"/>
</dbReference>
<dbReference type="SUPFAM" id="SSF53448">
    <property type="entry name" value="Nucleotide-diphospho-sugar transferases"/>
    <property type="match status" value="1"/>
</dbReference>
<name>A0A4Y7TVK6_COPMI</name>
<dbReference type="GO" id="GO:0030428">
    <property type="term" value="C:cell septum"/>
    <property type="evidence" value="ECO:0007669"/>
    <property type="project" value="TreeGrafter"/>
</dbReference>
<feature type="transmembrane region" description="Helical" evidence="12">
    <location>
        <begin position="882"/>
        <end position="908"/>
    </location>
</feature>
<keyword evidence="9" id="KW-0325">Glycoprotein</keyword>
<dbReference type="GO" id="GO:0005886">
    <property type="term" value="C:plasma membrane"/>
    <property type="evidence" value="ECO:0007669"/>
    <property type="project" value="UniProtKB-SubCell"/>
</dbReference>
<feature type="region of interest" description="Disordered" evidence="11">
    <location>
        <begin position="1085"/>
        <end position="1148"/>
    </location>
</feature>
<dbReference type="InterPro" id="IPR054295">
    <property type="entry name" value="CHS4-like_dom"/>
</dbReference>
<feature type="transmembrane region" description="Helical" evidence="12">
    <location>
        <begin position="829"/>
        <end position="847"/>
    </location>
</feature>
<dbReference type="STRING" id="71717.A0A4Y7TVK6"/>
<keyword evidence="3" id="KW-1003">Cell membrane</keyword>
<evidence type="ECO:0000256" key="1">
    <source>
        <dbReference type="ARBA" id="ARBA00004651"/>
    </source>
</evidence>
<feature type="compositionally biased region" description="Polar residues" evidence="11">
    <location>
        <begin position="1091"/>
        <end position="1104"/>
    </location>
</feature>
<dbReference type="Proteomes" id="UP000298030">
    <property type="component" value="Unassembled WGS sequence"/>
</dbReference>
<feature type="region of interest" description="Disordered" evidence="11">
    <location>
        <begin position="48"/>
        <end position="69"/>
    </location>
</feature>
<sequence length="1148" mass="126211">MALRFQSNYDFTDVPIPTTTAKQAPRTGATVRRAKTLTRPERSVAPVPLINPPTIQGLPNPSTAPPKDEYHGSTTWRIFSRVVSFWAPDFLLESLGGLKDAPVRQAWREKIALCFIIALLCGVVGFATVGFQRVLCPEDKQSNSRYLRVGSAEHGQVLGVHGQVFNVSSAQASGSVNFANLASRLNGQDITYLFQRTAADFGQCTGLDFRAARDAPCASTEACPLPSLTSDSTFQALGLRKTDSESGYSWEQVSNLTNYIVLDGAVLNMNPYISLHGTNPIPGDSVDTAIRSVLARPENGKDATYLFVGRADLKAAIPCLKQRYLAGNIDKITSGCFISSLVLYVGLIVILALVLVRFVMACIFNWFLSEKLAGPPTAHELNRNAISPAVLPPGANLSVDNKSGTAPWANPNSKKLMKGGKPGRPPVPSLASSTTLTNPGEANSPIMSLQQIGAELFAVCLVTCYSEGEESLRTTLDSISNTTYSDARKLLFIVADGMITGAGEKQSTPDICVSLLEADPRFGNPMPMSYSAVGSGAKANNRAMVYAGHYTVSGRRTPTVIVVKCGTEAEAATEKKPGNRGKRDSQLILMNFFSRVTYNDRMCPLDFDLFRKIHVLMGVTPDFFEVCLMVDADTKVFPTSLGHLVNCMHHDQMIMGVCGETRIANKRQSWVTAIQVFEYFISHHLAKAFEAVFGGVSCLPGCFSMFRLKARRATGDDWVPLIIKPEIVKEYSQCEVTTLHQKNLLLLGEDRFLTTILLRTFPNRKMMFLPQARCRTIVPDTFSILLSQRRRWINSTIHNLMELVLVRNLCGTFCFSMQFIVFMDLLGTVVLPIAIALTYALIIGIIITPPKTFEQAIPLMLLVAVLGLPAILILITTRKVVYVFWMLIYLLALPVWNFILPVYAFWHFDDFSWGETRKVEGEGKGEGHGEGAGSAIAVPMRRWEDWERSRLRKIRREEKRRRDMERSHPSGFFTPDGEYLQAPDTRSQYDSSDTFSMASSDDDHWGAQIGGYNENNAQYPPPPVALFSSADGLQVGKTVDGAELEAMLEQGFDDRPTPPPTSAMPRYQLADNNSMAQLHNVNAHGYAPLSRSGSPGVTPQSSTHLLSPNSPSMPLSGEEDLRDGRPPRGRGAQERYGPLGPLDPSAKF</sequence>
<dbReference type="EMBL" id="QPFP01000004">
    <property type="protein sequence ID" value="TEB37599.1"/>
    <property type="molecule type" value="Genomic_DNA"/>
</dbReference>
<evidence type="ECO:0000313" key="14">
    <source>
        <dbReference type="EMBL" id="TEB37599.1"/>
    </source>
</evidence>
<feature type="compositionally biased region" description="Basic and acidic residues" evidence="11">
    <location>
        <begin position="958"/>
        <end position="968"/>
    </location>
</feature>
<feature type="transmembrane region" description="Helical" evidence="12">
    <location>
        <begin position="859"/>
        <end position="876"/>
    </location>
</feature>
<gene>
    <name evidence="14" type="ORF">FA13DRAFT_1726712</name>
</gene>
<accession>A0A4Y7TVK6</accession>
<evidence type="ECO:0000256" key="4">
    <source>
        <dbReference type="ARBA" id="ARBA00022676"/>
    </source>
</evidence>